<organism evidence="2">
    <name type="scientific">Homalodisca liturata</name>
    <dbReference type="NCBI Taxonomy" id="320908"/>
    <lineage>
        <taxon>Eukaryota</taxon>
        <taxon>Metazoa</taxon>
        <taxon>Ecdysozoa</taxon>
        <taxon>Arthropoda</taxon>
        <taxon>Hexapoda</taxon>
        <taxon>Insecta</taxon>
        <taxon>Pterygota</taxon>
        <taxon>Neoptera</taxon>
        <taxon>Paraneoptera</taxon>
        <taxon>Hemiptera</taxon>
        <taxon>Auchenorrhyncha</taxon>
        <taxon>Membracoidea</taxon>
        <taxon>Cicadellidae</taxon>
        <taxon>Cicadellinae</taxon>
        <taxon>Proconiini</taxon>
        <taxon>Homalodisca</taxon>
    </lineage>
</organism>
<dbReference type="Pfam" id="PF12796">
    <property type="entry name" value="Ank_2"/>
    <property type="match status" value="1"/>
</dbReference>
<reference evidence="2" key="1">
    <citation type="submission" date="2015-11" db="EMBL/GenBank/DDBJ databases">
        <title>De novo transcriptome assembly of four potential Pierce s Disease insect vectors from Arizona vineyards.</title>
        <authorList>
            <person name="Tassone E.E."/>
        </authorList>
    </citation>
    <scope>NUCLEOTIDE SEQUENCE</scope>
</reference>
<dbReference type="InterPro" id="IPR036770">
    <property type="entry name" value="Ankyrin_rpt-contain_sf"/>
</dbReference>
<dbReference type="PANTHER" id="PTHR22677">
    <property type="entry name" value="ANKYRIN REPEAT DOMAIN-CONTAINING PROTEIN 60"/>
    <property type="match status" value="1"/>
</dbReference>
<dbReference type="PROSITE" id="PS50088">
    <property type="entry name" value="ANK_REPEAT"/>
    <property type="match status" value="1"/>
</dbReference>
<accession>A0A1B6JFC3</accession>
<dbReference type="InterPro" id="IPR002110">
    <property type="entry name" value="Ankyrin_rpt"/>
</dbReference>
<dbReference type="InterPro" id="IPR039323">
    <property type="entry name" value="ANKRD_45/46/60"/>
</dbReference>
<keyword evidence="1" id="KW-0040">ANK repeat</keyword>
<feature type="non-terminal residue" evidence="2">
    <location>
        <position position="1"/>
    </location>
</feature>
<dbReference type="SMART" id="SM00248">
    <property type="entry name" value="ANK"/>
    <property type="match status" value="2"/>
</dbReference>
<feature type="repeat" description="ANK" evidence="1">
    <location>
        <begin position="69"/>
        <end position="101"/>
    </location>
</feature>
<proteinExistence type="predicted"/>
<dbReference type="AlphaFoldDB" id="A0A1B6JFC3"/>
<evidence type="ECO:0000256" key="1">
    <source>
        <dbReference type="PROSITE-ProRule" id="PRU00023"/>
    </source>
</evidence>
<gene>
    <name evidence="2" type="ORF">g.3431</name>
</gene>
<dbReference type="SUPFAM" id="SSF48403">
    <property type="entry name" value="Ankyrin repeat"/>
    <property type="match status" value="1"/>
</dbReference>
<name>A0A1B6JFC3_9HEMI</name>
<dbReference type="Gene3D" id="1.25.40.20">
    <property type="entry name" value="Ankyrin repeat-containing domain"/>
    <property type="match status" value="1"/>
</dbReference>
<dbReference type="PANTHER" id="PTHR22677:SF4">
    <property type="entry name" value="USHER SYNDROME TYPE-1G PROTEIN-LIKE PROTEIN"/>
    <property type="match status" value="1"/>
</dbReference>
<evidence type="ECO:0000313" key="2">
    <source>
        <dbReference type="EMBL" id="JAS98021.1"/>
    </source>
</evidence>
<feature type="non-terminal residue" evidence="2">
    <location>
        <position position="149"/>
    </location>
</feature>
<dbReference type="PROSITE" id="PS50297">
    <property type="entry name" value="ANK_REP_REGION"/>
    <property type="match status" value="1"/>
</dbReference>
<protein>
    <submittedName>
        <fullName evidence="2">Uncharacterized protein</fullName>
    </submittedName>
</protein>
<dbReference type="EMBL" id="GECU01009685">
    <property type="protein sequence ID" value="JAS98021.1"/>
    <property type="molecule type" value="Transcribed_RNA"/>
</dbReference>
<sequence length="149" mass="16700">PFLRACWSGNTPLVRYMLKNGADLHSCTISRETPILLAAYRVIKNKVWDPSVLNLLHEAGCQLSEPNKKGSTALHLAAREGHTSLTYWLLVRGAHLTLRPSSKLKSPYQVAMTHEDLKHRSVAAILHTFSPEMVCQHPEPPKQHHGDRA</sequence>